<dbReference type="GeneID" id="301330166"/>
<evidence type="ECO:0000313" key="2">
    <source>
        <dbReference type="EMBL" id="WAU02889.1"/>
    </source>
</evidence>
<evidence type="ECO:0000259" key="1">
    <source>
        <dbReference type="PROSITE" id="PS51462"/>
    </source>
</evidence>
<dbReference type="EMBL" id="CP114203">
    <property type="protein sequence ID" value="WAU02889.1"/>
    <property type="molecule type" value="Genomic_DNA"/>
</dbReference>
<dbReference type="RefSeq" id="WP_274739678.1">
    <property type="nucleotide sequence ID" value="NZ_CP114203.1"/>
</dbReference>
<dbReference type="Proteomes" id="UP001210169">
    <property type="component" value="Chromosome"/>
</dbReference>
<dbReference type="Gene3D" id="3.90.79.10">
    <property type="entry name" value="Nucleoside Triphosphate Pyrophosphohydrolase"/>
    <property type="match status" value="1"/>
</dbReference>
<sequence>MIDKIAWIRIEDGHILSTRSKGRSRYYLPGGKREQGEGDLDTLIREIKEELSVDLQPETARYVGEFHAQADALPEGVEVRMRCYECDYLGDLSPASEIAEMIWLTYADRDQTSAVDQIIFAQLHSQGHLR</sequence>
<name>A0ABY7IVN1_STRNI</name>
<dbReference type="Pfam" id="PF00293">
    <property type="entry name" value="NUDIX"/>
    <property type="match status" value="1"/>
</dbReference>
<dbReference type="InterPro" id="IPR015797">
    <property type="entry name" value="NUDIX_hydrolase-like_dom_sf"/>
</dbReference>
<proteinExistence type="predicted"/>
<keyword evidence="3" id="KW-1185">Reference proteome</keyword>
<feature type="domain" description="Nudix hydrolase" evidence="1">
    <location>
        <begin position="1"/>
        <end position="125"/>
    </location>
</feature>
<dbReference type="SUPFAM" id="SSF55811">
    <property type="entry name" value="Nudix"/>
    <property type="match status" value="1"/>
</dbReference>
<dbReference type="PROSITE" id="PS51462">
    <property type="entry name" value="NUDIX"/>
    <property type="match status" value="1"/>
</dbReference>
<accession>A0ABY7IVN1</accession>
<evidence type="ECO:0000313" key="3">
    <source>
        <dbReference type="Proteomes" id="UP001210169"/>
    </source>
</evidence>
<gene>
    <name evidence="2" type="ORF">STRNI_000966</name>
</gene>
<dbReference type="InterPro" id="IPR000086">
    <property type="entry name" value="NUDIX_hydrolase_dom"/>
</dbReference>
<organism evidence="2 3">
    <name type="scientific">Streptomyces nigrescens</name>
    <dbReference type="NCBI Taxonomy" id="1920"/>
    <lineage>
        <taxon>Bacteria</taxon>
        <taxon>Bacillati</taxon>
        <taxon>Actinomycetota</taxon>
        <taxon>Actinomycetes</taxon>
        <taxon>Kitasatosporales</taxon>
        <taxon>Streptomycetaceae</taxon>
        <taxon>Streptomyces</taxon>
    </lineage>
</organism>
<reference evidence="2 3" key="1">
    <citation type="submission" date="2022-12" db="EMBL/GenBank/DDBJ databases">
        <authorList>
            <person name="Ruckert C."/>
            <person name="Busche T."/>
            <person name="Kalinowski J."/>
            <person name="Wittmann C."/>
        </authorList>
    </citation>
    <scope>NUCLEOTIDE SEQUENCE [LARGE SCALE GENOMIC DNA]</scope>
    <source>
        <strain evidence="2 3">DSM 40276</strain>
    </source>
</reference>
<dbReference type="CDD" id="cd04690">
    <property type="entry name" value="NUDIX_Hydrolase"/>
    <property type="match status" value="1"/>
</dbReference>
<protein>
    <submittedName>
        <fullName evidence="2">NUDIX domain-containing protein</fullName>
    </submittedName>
</protein>